<comment type="caution">
    <text evidence="1">The sequence shown here is derived from an EMBL/GenBank/DDBJ whole genome shotgun (WGS) entry which is preliminary data.</text>
</comment>
<name>A0A9P8EXQ1_AURME</name>
<gene>
    <name evidence="1" type="ORF">KCU76_g12</name>
</gene>
<evidence type="ECO:0000313" key="2">
    <source>
        <dbReference type="Proteomes" id="UP000779574"/>
    </source>
</evidence>
<sequence length="222" mass="25411">MGRKRRRRLSQLFDTCSIRQTATEKRANFRYHGHMQHLKGCKEHRTIVLAVSCCNGPAVAAVFSTSSIIPWTMFGQLDVHTAATGSKGDEQIQVGMRANVQLRVVLNGMQVKLSSLPVSAMIRRHCYTSARHVPTATRMRMINALGVLLRLVSDLVRHDWLLRTVTRAETDKSKIDSSLDRTSRVERCLIEDSRSRFNPRLLHDSVSCRRWRVWGVRLPYDD</sequence>
<protein>
    <submittedName>
        <fullName evidence="1">Uncharacterized protein</fullName>
    </submittedName>
</protein>
<dbReference type="EMBL" id="JAHFXF010000001">
    <property type="protein sequence ID" value="KAG9701415.1"/>
    <property type="molecule type" value="Genomic_DNA"/>
</dbReference>
<reference evidence="1" key="1">
    <citation type="journal article" date="2021" name="J Fungi (Basel)">
        <title>Virulence traits and population genomics of the black yeast Aureobasidium melanogenum.</title>
        <authorList>
            <person name="Cernosa A."/>
            <person name="Sun X."/>
            <person name="Gostincar C."/>
            <person name="Fang C."/>
            <person name="Gunde-Cimerman N."/>
            <person name="Song Z."/>
        </authorList>
    </citation>
    <scope>NUCLEOTIDE SEQUENCE</scope>
    <source>
        <strain evidence="1">EXF-9911</strain>
    </source>
</reference>
<dbReference type="AlphaFoldDB" id="A0A9P8EXQ1"/>
<feature type="non-terminal residue" evidence="1">
    <location>
        <position position="222"/>
    </location>
</feature>
<reference evidence="1" key="2">
    <citation type="submission" date="2021-08" db="EMBL/GenBank/DDBJ databases">
        <authorList>
            <person name="Gostincar C."/>
            <person name="Sun X."/>
            <person name="Song Z."/>
            <person name="Gunde-Cimerman N."/>
        </authorList>
    </citation>
    <scope>NUCLEOTIDE SEQUENCE</scope>
    <source>
        <strain evidence="1">EXF-9911</strain>
    </source>
</reference>
<organism evidence="1 2">
    <name type="scientific">Aureobasidium melanogenum</name>
    <name type="common">Aureobasidium pullulans var. melanogenum</name>
    <dbReference type="NCBI Taxonomy" id="46634"/>
    <lineage>
        <taxon>Eukaryota</taxon>
        <taxon>Fungi</taxon>
        <taxon>Dikarya</taxon>
        <taxon>Ascomycota</taxon>
        <taxon>Pezizomycotina</taxon>
        <taxon>Dothideomycetes</taxon>
        <taxon>Dothideomycetidae</taxon>
        <taxon>Dothideales</taxon>
        <taxon>Saccotheciaceae</taxon>
        <taxon>Aureobasidium</taxon>
    </lineage>
</organism>
<proteinExistence type="predicted"/>
<evidence type="ECO:0000313" key="1">
    <source>
        <dbReference type="EMBL" id="KAG9701415.1"/>
    </source>
</evidence>
<dbReference type="Proteomes" id="UP000779574">
    <property type="component" value="Unassembled WGS sequence"/>
</dbReference>
<accession>A0A9P8EXQ1</accession>